<evidence type="ECO:0000313" key="12">
    <source>
        <dbReference type="EMBL" id="PWI65977.1"/>
    </source>
</evidence>
<dbReference type="EMBL" id="LCWV01000028">
    <property type="protein sequence ID" value="PWI65977.1"/>
    <property type="molecule type" value="Genomic_DNA"/>
</dbReference>
<gene>
    <name evidence="12" type="ORF">PCL_05455</name>
</gene>
<feature type="region of interest" description="Disordered" evidence="8">
    <location>
        <begin position="146"/>
        <end position="180"/>
    </location>
</feature>
<evidence type="ECO:0000256" key="10">
    <source>
        <dbReference type="SAM" id="SignalP"/>
    </source>
</evidence>
<evidence type="ECO:0000256" key="1">
    <source>
        <dbReference type="ARBA" id="ARBA00004609"/>
    </source>
</evidence>
<keyword evidence="9" id="KW-0812">Transmembrane</keyword>
<evidence type="ECO:0000256" key="6">
    <source>
        <dbReference type="ARBA" id="ARBA00023180"/>
    </source>
</evidence>
<reference evidence="12 13" key="1">
    <citation type="journal article" date="2016" name="Front. Microbiol.">
        <title>Genome and transcriptome sequences reveal the specific parasitism of the nematophagous Purpureocillium lilacinum 36-1.</title>
        <authorList>
            <person name="Xie J."/>
            <person name="Li S."/>
            <person name="Mo C."/>
            <person name="Xiao X."/>
            <person name="Peng D."/>
            <person name="Wang G."/>
            <person name="Xiao Y."/>
        </authorList>
    </citation>
    <scope>NUCLEOTIDE SEQUENCE [LARGE SCALE GENOMIC DNA]</scope>
    <source>
        <strain evidence="12 13">36-1</strain>
    </source>
</reference>
<feature type="domain" description="Copper acquisition factor BIM1-like" evidence="11">
    <location>
        <begin position="27"/>
        <end position="148"/>
    </location>
</feature>
<protein>
    <recommendedName>
        <fullName evidence="11">Copper acquisition factor BIM1-like domain-containing protein</fullName>
    </recommendedName>
</protein>
<evidence type="ECO:0000313" key="13">
    <source>
        <dbReference type="Proteomes" id="UP000245956"/>
    </source>
</evidence>
<keyword evidence="7" id="KW-0449">Lipoprotein</keyword>
<evidence type="ECO:0000256" key="3">
    <source>
        <dbReference type="ARBA" id="ARBA00022622"/>
    </source>
</evidence>
<feature type="region of interest" description="Disordered" evidence="8">
    <location>
        <begin position="217"/>
        <end position="250"/>
    </location>
</feature>
<evidence type="ECO:0000256" key="2">
    <source>
        <dbReference type="ARBA" id="ARBA00022475"/>
    </source>
</evidence>
<sequence>MAPLVSAVAGLAMLASAAMAQMTSEDMGPAAFMWPKDRVWSAAADNTAPCGSIAGAGNRTLFPMHPKSNGDFTTLIDAKAMRELDKGHTCVPIADPPSSVKAGANATLQIKYISEFDKPENETFYACADITYVALSDFKDTIPCFNVTQPPDGDKGSKSSPTASPTPSSGSPSGSGGGSSGLSGGAIAGIVVGVVAGVGLLGAAALFMYRRSQQQKRMMRQQNSSRAVKWDEQPRDSNSQRSVRMQNMQR</sequence>
<proteinExistence type="predicted"/>
<dbReference type="InterPro" id="IPR046936">
    <property type="entry name" value="BIM1-like"/>
</dbReference>
<evidence type="ECO:0000256" key="8">
    <source>
        <dbReference type="SAM" id="MobiDB-lite"/>
    </source>
</evidence>
<dbReference type="OrthoDB" id="2587363at2759"/>
<keyword evidence="6" id="KW-0325">Glycoprotein</keyword>
<feature type="transmembrane region" description="Helical" evidence="9">
    <location>
        <begin position="186"/>
        <end position="209"/>
    </location>
</feature>
<dbReference type="CDD" id="cd21176">
    <property type="entry name" value="LPMO_auxiliary-like"/>
    <property type="match status" value="1"/>
</dbReference>
<feature type="signal peptide" evidence="10">
    <location>
        <begin position="1"/>
        <end position="20"/>
    </location>
</feature>
<feature type="chain" id="PRO_5015719819" description="Copper acquisition factor BIM1-like domain-containing protein" evidence="10">
    <location>
        <begin position="21"/>
        <end position="250"/>
    </location>
</feature>
<evidence type="ECO:0000256" key="5">
    <source>
        <dbReference type="ARBA" id="ARBA00023136"/>
    </source>
</evidence>
<feature type="compositionally biased region" description="Low complexity" evidence="8">
    <location>
        <begin position="158"/>
        <end position="172"/>
    </location>
</feature>
<evidence type="ECO:0000256" key="9">
    <source>
        <dbReference type="SAM" id="Phobius"/>
    </source>
</evidence>
<evidence type="ECO:0000256" key="7">
    <source>
        <dbReference type="ARBA" id="ARBA00023288"/>
    </source>
</evidence>
<dbReference type="InterPro" id="IPR046530">
    <property type="entry name" value="BIM1-like_dom"/>
</dbReference>
<feature type="compositionally biased region" description="Polar residues" evidence="8">
    <location>
        <begin position="236"/>
        <end position="250"/>
    </location>
</feature>
<keyword evidence="5 9" id="KW-0472">Membrane</keyword>
<comment type="caution">
    <text evidence="12">The sequence shown here is derived from an EMBL/GenBank/DDBJ whole genome shotgun (WGS) entry which is preliminary data.</text>
</comment>
<evidence type="ECO:0000256" key="4">
    <source>
        <dbReference type="ARBA" id="ARBA00022729"/>
    </source>
</evidence>
<dbReference type="Pfam" id="PF20238">
    <property type="entry name" value="BIM1-like_dom"/>
    <property type="match status" value="1"/>
</dbReference>
<keyword evidence="2" id="KW-1003">Cell membrane</keyword>
<dbReference type="GO" id="GO:0005886">
    <property type="term" value="C:plasma membrane"/>
    <property type="evidence" value="ECO:0007669"/>
    <property type="project" value="UniProtKB-SubCell"/>
</dbReference>
<dbReference type="PANTHER" id="PTHR34992">
    <property type="entry name" value="HYPHAL ANASTAMOSIS-7 PROTEIN"/>
    <property type="match status" value="1"/>
</dbReference>
<dbReference type="GO" id="GO:0098552">
    <property type="term" value="C:side of membrane"/>
    <property type="evidence" value="ECO:0007669"/>
    <property type="project" value="UniProtKB-KW"/>
</dbReference>
<keyword evidence="9" id="KW-1133">Transmembrane helix</keyword>
<organism evidence="12 13">
    <name type="scientific">Purpureocillium lilacinum</name>
    <name type="common">Paecilomyces lilacinus</name>
    <dbReference type="NCBI Taxonomy" id="33203"/>
    <lineage>
        <taxon>Eukaryota</taxon>
        <taxon>Fungi</taxon>
        <taxon>Dikarya</taxon>
        <taxon>Ascomycota</taxon>
        <taxon>Pezizomycotina</taxon>
        <taxon>Sordariomycetes</taxon>
        <taxon>Hypocreomycetidae</taxon>
        <taxon>Hypocreales</taxon>
        <taxon>Ophiocordycipitaceae</taxon>
        <taxon>Purpureocillium</taxon>
    </lineage>
</organism>
<dbReference type="PANTHER" id="PTHR34992:SF5">
    <property type="entry name" value="ANCHORED PROTEIN, PUTATIVE (AFU_ORTHOLOGUE AFUA_6G02800)-RELATED"/>
    <property type="match status" value="1"/>
</dbReference>
<comment type="subcellular location">
    <subcellularLocation>
        <location evidence="1">Cell membrane</location>
        <topology evidence="1">Lipid-anchor</topology>
        <topology evidence="1">GPI-anchor</topology>
    </subcellularLocation>
</comment>
<name>A0A2U3DUP0_PURLI</name>
<dbReference type="Proteomes" id="UP000245956">
    <property type="component" value="Unassembled WGS sequence"/>
</dbReference>
<evidence type="ECO:0000259" key="11">
    <source>
        <dbReference type="Pfam" id="PF20238"/>
    </source>
</evidence>
<dbReference type="AlphaFoldDB" id="A0A2U3DUP0"/>
<keyword evidence="4 10" id="KW-0732">Signal</keyword>
<accession>A0A2U3DUP0</accession>
<keyword evidence="3" id="KW-0336">GPI-anchor</keyword>